<dbReference type="Pfam" id="PF06952">
    <property type="entry name" value="PsiA"/>
    <property type="match status" value="1"/>
</dbReference>
<reference evidence="1 2" key="1">
    <citation type="journal article" date="2018" name="Int J Genomics">
        <title>Comparative Genomics Analysis of Plasmid pPV989-94 from a Clinical Isolate of Pantoea vagans PV989.</title>
        <authorList>
            <person name="Xu L."/>
            <person name="Yin M."/>
            <person name="Zhu T."/>
            <person name="Lu J."/>
            <person name="Bao Q."/>
        </authorList>
    </citation>
    <scope>NUCLEOTIDE SEQUENCE [LARGE SCALE GENOMIC DNA]</scope>
    <source>
        <strain evidence="1 2">PV989</strain>
    </source>
</reference>
<sequence length="268" mass="30645">MIPSSLALMPLLPERQAALQAIAIVEHAQQRGTRLARHPYAAAFMKQLSGASRISVRALNRIRGIYLRPREKRAPLPEWESALDTFLRTAGDVCPLPLPGELATILFPEAAFRRSERAEHAAQKSVSRIVRRERQAEDYRARQLENRICQAEIELAFRTPDTLRSWFTAWCGFVPEHDLKNMIRVWSCRFPSLAGLETLQLYSSDAACDVAWEIQQRVPHIDTMQREMNRWLIPNKLQQPSVKNKDKTVSPCETHAIMFLKTKHGALS</sequence>
<keyword evidence="1" id="KW-0614">Plasmid</keyword>
<proteinExistence type="predicted"/>
<protein>
    <recommendedName>
        <fullName evidence="3">Plasmid SOS inhibition protein A</fullName>
    </recommendedName>
</protein>
<organism evidence="1 2">
    <name type="scientific">Pantoea vagans</name>
    <dbReference type="NCBI Taxonomy" id="470934"/>
    <lineage>
        <taxon>Bacteria</taxon>
        <taxon>Pseudomonadati</taxon>
        <taxon>Pseudomonadota</taxon>
        <taxon>Gammaproteobacteria</taxon>
        <taxon>Enterobacterales</taxon>
        <taxon>Erwiniaceae</taxon>
        <taxon>Pantoea</taxon>
    </lineage>
</organism>
<name>A0AAN1NW86_9GAMM</name>
<dbReference type="EMBL" id="CP028352">
    <property type="protein sequence ID" value="AVV40031.1"/>
    <property type="molecule type" value="Genomic_DNA"/>
</dbReference>
<dbReference type="RefSeq" id="WP_107320597.1">
    <property type="nucleotide sequence ID" value="NZ_CP028352.1"/>
</dbReference>
<dbReference type="InterPro" id="IPR009713">
    <property type="entry name" value="Uncharacterised_PsiA"/>
</dbReference>
<dbReference type="AlphaFoldDB" id="A0AAN1NW86"/>
<geneLocation type="plasmid" evidence="2">
    <name>ppv989-94</name>
</geneLocation>
<evidence type="ECO:0000313" key="1">
    <source>
        <dbReference type="EMBL" id="AVV40031.1"/>
    </source>
</evidence>
<dbReference type="Proteomes" id="UP000241538">
    <property type="component" value="Plasmid pPV989-94"/>
</dbReference>
<evidence type="ECO:0000313" key="2">
    <source>
        <dbReference type="Proteomes" id="UP000241538"/>
    </source>
</evidence>
<gene>
    <name evidence="1" type="ORF">C9381_22630</name>
</gene>
<evidence type="ECO:0008006" key="3">
    <source>
        <dbReference type="Google" id="ProtNLM"/>
    </source>
</evidence>
<accession>A0AAN1NW86</accession>